<comment type="caution">
    <text evidence="1">The sequence shown here is derived from an EMBL/GenBank/DDBJ whole genome shotgun (WGS) entry which is preliminary data.</text>
</comment>
<organism evidence="1 2">
    <name type="scientific">Microbacterium candidum</name>
    <dbReference type="NCBI Taxonomy" id="3041922"/>
    <lineage>
        <taxon>Bacteria</taxon>
        <taxon>Bacillati</taxon>
        <taxon>Actinomycetota</taxon>
        <taxon>Actinomycetes</taxon>
        <taxon>Micrococcales</taxon>
        <taxon>Microbacteriaceae</taxon>
        <taxon>Microbacterium</taxon>
    </lineage>
</organism>
<gene>
    <name evidence="1" type="ORF">QSV35_05470</name>
</gene>
<protein>
    <submittedName>
        <fullName evidence="1">Uncharacterized protein</fullName>
    </submittedName>
</protein>
<accession>A0ABT7MWE5</accession>
<evidence type="ECO:0000313" key="1">
    <source>
        <dbReference type="EMBL" id="MDL9978770.1"/>
    </source>
</evidence>
<dbReference type="EMBL" id="JASXSZ010000001">
    <property type="protein sequence ID" value="MDL9978770.1"/>
    <property type="molecule type" value="Genomic_DNA"/>
</dbReference>
<evidence type="ECO:0000313" key="2">
    <source>
        <dbReference type="Proteomes" id="UP001235064"/>
    </source>
</evidence>
<keyword evidence="2" id="KW-1185">Reference proteome</keyword>
<dbReference type="Proteomes" id="UP001235064">
    <property type="component" value="Unassembled WGS sequence"/>
</dbReference>
<reference evidence="1 2" key="1">
    <citation type="submission" date="2023-06" db="EMBL/GenBank/DDBJ databases">
        <title>Microbacterium sp. nov., isolated from a waste landfill.</title>
        <authorList>
            <person name="Wen W."/>
        </authorList>
    </citation>
    <scope>NUCLEOTIDE SEQUENCE [LARGE SCALE GENOMIC DNA]</scope>
    <source>
        <strain evidence="1 2">ASV49</strain>
    </source>
</reference>
<sequence length="41" mass="4302">METSESSSPIFDSMSATTGVVIVEVDDDQPDAEQATGDDQP</sequence>
<dbReference type="RefSeq" id="WP_286287475.1">
    <property type="nucleotide sequence ID" value="NZ_JASXSZ010000001.1"/>
</dbReference>
<name>A0ABT7MWE5_9MICO</name>
<proteinExistence type="predicted"/>